<dbReference type="SUPFAM" id="SSF51905">
    <property type="entry name" value="FAD/NAD(P)-binding domain"/>
    <property type="match status" value="1"/>
</dbReference>
<evidence type="ECO:0000256" key="1">
    <source>
        <dbReference type="ARBA" id="ARBA00007992"/>
    </source>
</evidence>
<name>A0A6A6BGE0_9PEZI</name>
<feature type="domain" description="FAD-binding" evidence="6">
    <location>
        <begin position="8"/>
        <end position="359"/>
    </location>
</feature>
<keyword evidence="4" id="KW-0560">Oxidoreductase</keyword>
<dbReference type="PANTHER" id="PTHR13789:SF147">
    <property type="entry name" value="PUTATIVE (AFU_ORTHOLOGUE AFUA_2G01950)-RELATED"/>
    <property type="match status" value="1"/>
</dbReference>
<keyword evidence="5" id="KW-0503">Monooxygenase</keyword>
<keyword evidence="3" id="KW-0274">FAD</keyword>
<sequence length="440" mass="48989">MSNSKPQYHVAIIGAGLGGLAAAIGIARARHKVTVIEQAPVLGEVGAGIQIPPNSSRILRRWGLLEKVEAASVSPADFVLRSYKGRVLSKQNMLPFAKEKYGNPYLHIHRADYHRILVEAAIEAGVHMQLGSVVEAIDFETPQVKIKGKPDFRADIVLGADGLKSVCREQLLGHPDPPRLTGDLAYRIVVKAEDMRKHEILRELVETPQINYWMGPHAHAVCYLLKGGGLYNIVLACPDNLPEMVNTQKADLQEMQAFFKEWDPRLKILLGMVQETSKWRLQNSEEMAKWSHPGGKFALLGDACHATLPYLAQGAAMAVEDGAVLGALMGKIEDKSQLRDVLVMYETLRKARTTRVVKGSTALREVFHLPDSERQGERDRQLLHEAPFEGFPNRWADPVFQPWLFGYDAQAEVEGAWQTYKAGRFPLTFGKHGAGRRSRL</sequence>
<dbReference type="Proteomes" id="UP000799438">
    <property type="component" value="Unassembled WGS sequence"/>
</dbReference>
<evidence type="ECO:0000256" key="4">
    <source>
        <dbReference type="ARBA" id="ARBA00023002"/>
    </source>
</evidence>
<dbReference type="InterPro" id="IPR036188">
    <property type="entry name" value="FAD/NAD-bd_sf"/>
</dbReference>
<keyword evidence="2" id="KW-0285">Flavoprotein</keyword>
<dbReference type="EMBL" id="ML995484">
    <property type="protein sequence ID" value="KAF2142334.1"/>
    <property type="molecule type" value="Genomic_DNA"/>
</dbReference>
<dbReference type="GeneID" id="54297854"/>
<dbReference type="SUPFAM" id="SSF54373">
    <property type="entry name" value="FAD-linked reductases, C-terminal domain"/>
    <property type="match status" value="1"/>
</dbReference>
<dbReference type="GO" id="GO:0004497">
    <property type="term" value="F:monooxygenase activity"/>
    <property type="evidence" value="ECO:0007669"/>
    <property type="project" value="UniProtKB-KW"/>
</dbReference>
<dbReference type="InterPro" id="IPR050493">
    <property type="entry name" value="FAD-dep_Monooxygenase_BioMet"/>
</dbReference>
<evidence type="ECO:0000256" key="3">
    <source>
        <dbReference type="ARBA" id="ARBA00022827"/>
    </source>
</evidence>
<comment type="similarity">
    <text evidence="1">Belongs to the paxM FAD-dependent monooxygenase family.</text>
</comment>
<gene>
    <name evidence="7" type="ORF">K452DRAFT_286760</name>
</gene>
<keyword evidence="8" id="KW-1185">Reference proteome</keyword>
<evidence type="ECO:0000313" key="8">
    <source>
        <dbReference type="Proteomes" id="UP000799438"/>
    </source>
</evidence>
<evidence type="ECO:0000259" key="6">
    <source>
        <dbReference type="Pfam" id="PF01494"/>
    </source>
</evidence>
<dbReference type="RefSeq" id="XP_033398046.1">
    <property type="nucleotide sequence ID" value="XM_033540358.1"/>
</dbReference>
<dbReference type="OrthoDB" id="16820at2759"/>
<dbReference type="InterPro" id="IPR002938">
    <property type="entry name" value="FAD-bd"/>
</dbReference>
<organism evidence="7 8">
    <name type="scientific">Aplosporella prunicola CBS 121167</name>
    <dbReference type="NCBI Taxonomy" id="1176127"/>
    <lineage>
        <taxon>Eukaryota</taxon>
        <taxon>Fungi</taxon>
        <taxon>Dikarya</taxon>
        <taxon>Ascomycota</taxon>
        <taxon>Pezizomycotina</taxon>
        <taxon>Dothideomycetes</taxon>
        <taxon>Dothideomycetes incertae sedis</taxon>
        <taxon>Botryosphaeriales</taxon>
        <taxon>Aplosporellaceae</taxon>
        <taxon>Aplosporella</taxon>
    </lineage>
</organism>
<dbReference type="AlphaFoldDB" id="A0A6A6BGE0"/>
<evidence type="ECO:0000313" key="7">
    <source>
        <dbReference type="EMBL" id="KAF2142334.1"/>
    </source>
</evidence>
<evidence type="ECO:0000256" key="5">
    <source>
        <dbReference type="ARBA" id="ARBA00023033"/>
    </source>
</evidence>
<evidence type="ECO:0000256" key="2">
    <source>
        <dbReference type="ARBA" id="ARBA00022630"/>
    </source>
</evidence>
<dbReference type="GO" id="GO:0071949">
    <property type="term" value="F:FAD binding"/>
    <property type="evidence" value="ECO:0007669"/>
    <property type="project" value="InterPro"/>
</dbReference>
<dbReference type="Gene3D" id="3.50.50.60">
    <property type="entry name" value="FAD/NAD(P)-binding domain"/>
    <property type="match status" value="1"/>
</dbReference>
<dbReference type="Pfam" id="PF01494">
    <property type="entry name" value="FAD_binding_3"/>
    <property type="match status" value="1"/>
</dbReference>
<protein>
    <recommendedName>
        <fullName evidence="6">FAD-binding domain-containing protein</fullName>
    </recommendedName>
</protein>
<dbReference type="FunFam" id="3.50.50.60:FF:000115">
    <property type="entry name" value="Salicylate hydroxylase, putative"/>
    <property type="match status" value="1"/>
</dbReference>
<accession>A0A6A6BGE0</accession>
<proteinExistence type="inferred from homology"/>
<dbReference type="PRINTS" id="PR00420">
    <property type="entry name" value="RNGMNOXGNASE"/>
</dbReference>
<dbReference type="PANTHER" id="PTHR13789">
    <property type="entry name" value="MONOOXYGENASE"/>
    <property type="match status" value="1"/>
</dbReference>
<reference evidence="7" key="1">
    <citation type="journal article" date="2020" name="Stud. Mycol.">
        <title>101 Dothideomycetes genomes: a test case for predicting lifestyles and emergence of pathogens.</title>
        <authorList>
            <person name="Haridas S."/>
            <person name="Albert R."/>
            <person name="Binder M."/>
            <person name="Bloem J."/>
            <person name="Labutti K."/>
            <person name="Salamov A."/>
            <person name="Andreopoulos B."/>
            <person name="Baker S."/>
            <person name="Barry K."/>
            <person name="Bills G."/>
            <person name="Bluhm B."/>
            <person name="Cannon C."/>
            <person name="Castanera R."/>
            <person name="Culley D."/>
            <person name="Daum C."/>
            <person name="Ezra D."/>
            <person name="Gonzalez J."/>
            <person name="Henrissat B."/>
            <person name="Kuo A."/>
            <person name="Liang C."/>
            <person name="Lipzen A."/>
            <person name="Lutzoni F."/>
            <person name="Magnuson J."/>
            <person name="Mondo S."/>
            <person name="Nolan M."/>
            <person name="Ohm R."/>
            <person name="Pangilinan J."/>
            <person name="Park H.-J."/>
            <person name="Ramirez L."/>
            <person name="Alfaro M."/>
            <person name="Sun H."/>
            <person name="Tritt A."/>
            <person name="Yoshinaga Y."/>
            <person name="Zwiers L.-H."/>
            <person name="Turgeon B."/>
            <person name="Goodwin S."/>
            <person name="Spatafora J."/>
            <person name="Crous P."/>
            <person name="Grigoriev I."/>
        </authorList>
    </citation>
    <scope>NUCLEOTIDE SEQUENCE</scope>
    <source>
        <strain evidence="7">CBS 121167</strain>
    </source>
</reference>